<gene>
    <name evidence="2" type="ORF">SAMN04487911_10566</name>
</gene>
<dbReference type="SUPFAM" id="SSF160113">
    <property type="entry name" value="YegP-like"/>
    <property type="match status" value="2"/>
</dbReference>
<dbReference type="AlphaFoldDB" id="A0A1M6DMD8"/>
<dbReference type="Pfam" id="PF07411">
    <property type="entry name" value="DUF1508"/>
    <property type="match status" value="1"/>
</dbReference>
<dbReference type="PANTHER" id="PTHR40606">
    <property type="match status" value="1"/>
</dbReference>
<evidence type="ECO:0000313" key="3">
    <source>
        <dbReference type="Proteomes" id="UP000184231"/>
    </source>
</evidence>
<keyword evidence="3" id="KW-1185">Reference proteome</keyword>
<dbReference type="Gene3D" id="2.30.29.80">
    <property type="match status" value="1"/>
</dbReference>
<reference evidence="2 3" key="1">
    <citation type="submission" date="2016-11" db="EMBL/GenBank/DDBJ databases">
        <authorList>
            <person name="Jaros S."/>
            <person name="Januszkiewicz K."/>
            <person name="Wedrychowicz H."/>
        </authorList>
    </citation>
    <scope>NUCLEOTIDE SEQUENCE [LARGE SCALE GENOMIC DNA]</scope>
    <source>
        <strain evidence="2 3">CGMCC 1.8863</strain>
    </source>
</reference>
<accession>A0A1M6DMD8</accession>
<sequence>MITITKDKDNTHIFSLQSDTGQSLLKSVPYTTKESMHKTLTDLKVLVTLSAAFERKTNYHGKFFFILKDKEGKIIGNSMFYTSEAGMENGIKNLKKIVDLLPDTGLVDL</sequence>
<protein>
    <recommendedName>
        <fullName evidence="1">DUF1508 domain-containing protein</fullName>
    </recommendedName>
</protein>
<organism evidence="2 3">
    <name type="scientific">Arenibacter nanhaiticus</name>
    <dbReference type="NCBI Taxonomy" id="558155"/>
    <lineage>
        <taxon>Bacteria</taxon>
        <taxon>Pseudomonadati</taxon>
        <taxon>Bacteroidota</taxon>
        <taxon>Flavobacteriia</taxon>
        <taxon>Flavobacteriales</taxon>
        <taxon>Flavobacteriaceae</taxon>
        <taxon>Arenibacter</taxon>
    </lineage>
</organism>
<feature type="domain" description="DUF1508" evidence="1">
    <location>
        <begin position="61"/>
        <end position="96"/>
    </location>
</feature>
<dbReference type="InterPro" id="IPR051141">
    <property type="entry name" value="UPF0339_domain"/>
</dbReference>
<proteinExistence type="predicted"/>
<dbReference type="RefSeq" id="WP_072763498.1">
    <property type="nucleotide sequence ID" value="NZ_FQYX01000005.1"/>
</dbReference>
<dbReference type="Proteomes" id="UP000184231">
    <property type="component" value="Unassembled WGS sequence"/>
</dbReference>
<dbReference type="EMBL" id="FQYX01000005">
    <property type="protein sequence ID" value="SHI74355.1"/>
    <property type="molecule type" value="Genomic_DNA"/>
</dbReference>
<dbReference type="PANTHER" id="PTHR40606:SF1">
    <property type="entry name" value="UPF0339 PROTEIN YEGP"/>
    <property type="match status" value="1"/>
</dbReference>
<dbReference type="OrthoDB" id="9802792at2"/>
<evidence type="ECO:0000259" key="1">
    <source>
        <dbReference type="Pfam" id="PF07411"/>
    </source>
</evidence>
<dbReference type="STRING" id="558155.SAMN04487911_10566"/>
<dbReference type="InterPro" id="IPR036913">
    <property type="entry name" value="YegP-like_sf"/>
</dbReference>
<dbReference type="InterPro" id="IPR010879">
    <property type="entry name" value="DUF1508"/>
</dbReference>
<name>A0A1M6DMD8_9FLAO</name>
<evidence type="ECO:0000313" key="2">
    <source>
        <dbReference type="EMBL" id="SHI74355.1"/>
    </source>
</evidence>